<dbReference type="WBParaSite" id="EEL_0000814201-mRNA-1">
    <property type="protein sequence ID" value="EEL_0000814201-mRNA-1"/>
    <property type="gene ID" value="EEL_0000814201"/>
</dbReference>
<evidence type="ECO:0000313" key="2">
    <source>
        <dbReference type="WBParaSite" id="EEL_0000814201-mRNA-1"/>
    </source>
</evidence>
<dbReference type="Proteomes" id="UP000050640">
    <property type="component" value="Unplaced"/>
</dbReference>
<proteinExistence type="predicted"/>
<evidence type="ECO:0000313" key="1">
    <source>
        <dbReference type="Proteomes" id="UP000050640"/>
    </source>
</evidence>
<dbReference type="PANTHER" id="PTHR31327">
    <property type="entry name" value="SPERM MEIOSIS PDZ DOMAIN CONTAINING PROTEINS-RELATED"/>
    <property type="match status" value="1"/>
</dbReference>
<keyword evidence="1" id="KW-1185">Reference proteome</keyword>
<dbReference type="AlphaFoldDB" id="A0A0R3S0J1"/>
<protein>
    <submittedName>
        <fullName evidence="2">PDZ domain-containing protein</fullName>
    </submittedName>
</protein>
<dbReference type="PANTHER" id="PTHR31327:SF3">
    <property type="entry name" value="PDZ DOMAIN-CONTAINING PROTEIN"/>
    <property type="match status" value="1"/>
</dbReference>
<accession>A0A0R3S0J1</accession>
<dbReference type="SUPFAM" id="SSF50156">
    <property type="entry name" value="PDZ domain-like"/>
    <property type="match status" value="2"/>
</dbReference>
<organism evidence="1 2">
    <name type="scientific">Elaeophora elaphi</name>
    <dbReference type="NCBI Taxonomy" id="1147741"/>
    <lineage>
        <taxon>Eukaryota</taxon>
        <taxon>Metazoa</taxon>
        <taxon>Ecdysozoa</taxon>
        <taxon>Nematoda</taxon>
        <taxon>Chromadorea</taxon>
        <taxon>Rhabditida</taxon>
        <taxon>Spirurina</taxon>
        <taxon>Spiruromorpha</taxon>
        <taxon>Filarioidea</taxon>
        <taxon>Onchocercidae</taxon>
        <taxon>Elaeophora</taxon>
    </lineage>
</organism>
<name>A0A0R3S0J1_9BILA</name>
<dbReference type="InterPro" id="IPR040264">
    <property type="entry name" value="T15H9.4-like"/>
</dbReference>
<reference evidence="2" key="1">
    <citation type="submission" date="2017-02" db="UniProtKB">
        <authorList>
            <consortium name="WormBaseParasite"/>
        </authorList>
    </citation>
    <scope>IDENTIFICATION</scope>
</reference>
<sequence>MDGSGSNYPGLWDHSGPSEETIILNKPFGLRIQKTTWKIVYVDEHGAAANLAFVGDIILSIDDVEIHDLRTLVEIMQKSTTKAFVKLRRNAYSHCRRIQSTIETLIMRHETKLLRAVNVYRVCVHATDMLTSDESDLLGLSVSYDARERLQVASTRSWSLAAIHLHPGDTIKEVDHHPVASKSMLQYWILESMEKNGFVELLIHSNVDQNIIYDYELEMPEDVIAIAAKQIAVLQKVSSKQYEKRRKILRKRRSLSKRNRSISISDKVIELSIASDYDPKTLRKSRKGRAQQDKLD</sequence>
<dbReference type="InterPro" id="IPR036034">
    <property type="entry name" value="PDZ_sf"/>
</dbReference>